<dbReference type="SUPFAM" id="SSF48403">
    <property type="entry name" value="Ankyrin repeat"/>
    <property type="match status" value="2"/>
</dbReference>
<keyword evidence="6 9" id="KW-0040">ANK repeat</keyword>
<protein>
    <submittedName>
        <fullName evidence="12">Ankyrin 3</fullName>
    </submittedName>
</protein>
<dbReference type="PANTHER" id="PTHR24123">
    <property type="entry name" value="ANKYRIN REPEAT-CONTAINING"/>
    <property type="match status" value="1"/>
</dbReference>
<keyword evidence="8" id="KW-0206">Cytoskeleton</keyword>
<feature type="repeat" description="ANK" evidence="9">
    <location>
        <begin position="107"/>
        <end position="130"/>
    </location>
</feature>
<dbReference type="GeneTree" id="ENSGT00940000154939"/>
<dbReference type="InterPro" id="IPR000906">
    <property type="entry name" value="ZU5_dom"/>
</dbReference>
<dbReference type="FunFam" id="1.25.40.20:FF:000003">
    <property type="entry name" value="Ankyrin, isoform B"/>
    <property type="match status" value="1"/>
</dbReference>
<feature type="repeat" description="ANK" evidence="9">
    <location>
        <begin position="74"/>
        <end position="106"/>
    </location>
</feature>
<reference evidence="12" key="1">
    <citation type="submission" date="2025-08" db="UniProtKB">
        <authorList>
            <consortium name="Ensembl"/>
        </authorList>
    </citation>
    <scope>IDENTIFICATION</scope>
</reference>
<feature type="repeat" description="ANK" evidence="9">
    <location>
        <begin position="169"/>
        <end position="201"/>
    </location>
</feature>
<feature type="domain" description="ZU5" evidence="11">
    <location>
        <begin position="899"/>
        <end position="1054"/>
    </location>
</feature>
<dbReference type="SMART" id="SM00218">
    <property type="entry name" value="ZU5"/>
    <property type="match status" value="1"/>
</dbReference>
<keyword evidence="7" id="KW-0472">Membrane</keyword>
<reference evidence="12" key="2">
    <citation type="submission" date="2025-09" db="UniProtKB">
        <authorList>
            <consortium name="Ensembl"/>
        </authorList>
    </citation>
    <scope>IDENTIFICATION</scope>
</reference>
<dbReference type="PANTHER" id="PTHR24123:SF74">
    <property type="entry name" value="ANKYRIN 3"/>
    <property type="match status" value="1"/>
</dbReference>
<dbReference type="Pfam" id="PF00531">
    <property type="entry name" value="Death"/>
    <property type="match status" value="1"/>
</dbReference>
<evidence type="ECO:0000256" key="5">
    <source>
        <dbReference type="ARBA" id="ARBA00022737"/>
    </source>
</evidence>
<feature type="repeat" description="ANK" evidence="9">
    <location>
        <begin position="594"/>
        <end position="626"/>
    </location>
</feature>
<evidence type="ECO:0000259" key="11">
    <source>
        <dbReference type="PROSITE" id="PS51145"/>
    </source>
</evidence>
<keyword evidence="5" id="KW-0677">Repeat</keyword>
<dbReference type="GO" id="GO:0007165">
    <property type="term" value="P:signal transduction"/>
    <property type="evidence" value="ECO:0007669"/>
    <property type="project" value="InterPro"/>
</dbReference>
<feature type="repeat" description="ANK" evidence="9">
    <location>
        <begin position="561"/>
        <end position="593"/>
    </location>
</feature>
<comment type="subcellular location">
    <subcellularLocation>
        <location evidence="1">Cytoplasm</location>
        <location evidence="1">Cytoskeleton</location>
    </subcellularLocation>
    <subcellularLocation>
        <location evidence="2">Membrane</location>
    </subcellularLocation>
</comment>
<dbReference type="FunFam" id="1.25.40.20:FF:000001">
    <property type="entry name" value="Ankyrin-2 isoform 2"/>
    <property type="match status" value="1"/>
</dbReference>
<feature type="repeat" description="ANK" evidence="9">
    <location>
        <begin position="499"/>
        <end position="531"/>
    </location>
</feature>
<evidence type="ECO:0000256" key="4">
    <source>
        <dbReference type="ARBA" id="ARBA00022553"/>
    </source>
</evidence>
<dbReference type="OMA" id="FMIKTRA"/>
<dbReference type="Gene3D" id="2.60.40.2660">
    <property type="match status" value="1"/>
</dbReference>
<dbReference type="Pfam" id="PF13637">
    <property type="entry name" value="Ank_4"/>
    <property type="match status" value="2"/>
</dbReference>
<feature type="repeat" description="ANK" evidence="9">
    <location>
        <begin position="400"/>
        <end position="432"/>
    </location>
</feature>
<dbReference type="FunFam" id="2.60.220.30:FF:000001">
    <property type="entry name" value="Ankyrin-3 isoform 2"/>
    <property type="match status" value="1"/>
</dbReference>
<dbReference type="InterPro" id="IPR051165">
    <property type="entry name" value="Multifunctional_ANK_Repeat"/>
</dbReference>
<evidence type="ECO:0000313" key="13">
    <source>
        <dbReference type="Proteomes" id="UP000264820"/>
    </source>
</evidence>
<evidence type="ECO:0000256" key="8">
    <source>
        <dbReference type="ARBA" id="ARBA00023212"/>
    </source>
</evidence>
<feature type="repeat" description="ANK" evidence="9">
    <location>
        <begin position="367"/>
        <end position="399"/>
    </location>
</feature>
<organism evidence="12 13">
    <name type="scientific">Hippocampus comes</name>
    <name type="common">Tiger tail seahorse</name>
    <dbReference type="NCBI Taxonomy" id="109280"/>
    <lineage>
        <taxon>Eukaryota</taxon>
        <taxon>Metazoa</taxon>
        <taxon>Chordata</taxon>
        <taxon>Craniata</taxon>
        <taxon>Vertebrata</taxon>
        <taxon>Euteleostomi</taxon>
        <taxon>Actinopterygii</taxon>
        <taxon>Neopterygii</taxon>
        <taxon>Teleostei</taxon>
        <taxon>Neoteleostei</taxon>
        <taxon>Acanthomorphata</taxon>
        <taxon>Syngnathiaria</taxon>
        <taxon>Syngnathiformes</taxon>
        <taxon>Syngnathoidei</taxon>
        <taxon>Syngnathidae</taxon>
        <taxon>Hippocampus</taxon>
    </lineage>
</organism>
<dbReference type="PROSITE" id="PS51145">
    <property type="entry name" value="ZU5"/>
    <property type="match status" value="2"/>
</dbReference>
<keyword evidence="4" id="KW-0597">Phosphoprotein</keyword>
<dbReference type="SUPFAM" id="SSF47986">
    <property type="entry name" value="DEATH domain"/>
    <property type="match status" value="1"/>
</dbReference>
<feature type="repeat" description="ANK" evidence="9">
    <location>
        <begin position="20"/>
        <end position="52"/>
    </location>
</feature>
<accession>A0A3Q3DDK1</accession>
<dbReference type="InterPro" id="IPR011029">
    <property type="entry name" value="DEATH-like_dom_sf"/>
</dbReference>
<dbReference type="FunFam" id="2.60.40.2660:FF:000001">
    <property type="entry name" value="Ankyrin-3 isoform 2"/>
    <property type="match status" value="1"/>
</dbReference>
<name>A0A3Q3DDK1_HIPCM</name>
<dbReference type="Ensembl" id="ENSHCOT00000015475.1">
    <property type="protein sequence ID" value="ENSHCOP00000009324.1"/>
    <property type="gene ID" value="ENSHCOG00000011789.1"/>
</dbReference>
<dbReference type="STRING" id="109280.ENSHCOP00000009324"/>
<dbReference type="InterPro" id="IPR002110">
    <property type="entry name" value="Ankyrin_rpt"/>
</dbReference>
<sequence>LEKALDYLKNGVDINICNQNGLNALHLASKEGHVEVVAELLQQGANVDAATKVAHFDFMSQMYPFLLCGIYFQNGFTPLYMAAQENHLDVVHYLLEHGSSQSIATEDGFTPLAVALQQGHDQVVSLLLENDTKGKVRLPALHIAARKDDTKAAALLLQSDHNADVESKSGFTPLHIAAHYGNINVATLLLNRGAAVDFKARNDITPLHVASKRGNGNMVRLLVERGAKIDARTKDGLTPLHCGARSGHEQVVEMLLSRGAPILSKTKNGLSPLHMATQGDHLNCVQLLLHHDAPVDDVTNDYLTALHVAAHCGHYKVAKVIVDKKANPNAKALNGFTPLHIACKKNRVKVMELLLKHGASIQAVTESGLTPIHVAAFMGHENIVHQLINHGASPNTSNVRGETALHMAARAGQSNVVRYLVQNGARVDAKAKDEQTPLHISSRLGKQDIVQQLLANGASPDTTTSSGYTPLHLAAREGHREVAATLLDQGSSLGITTKKGFTPLHVAAKYGKLEVANLLLQKNAAPDAAGKVTPLLASLHYFHQVIAAKLVNKTNSSLFANGYTPLHIASKKNQLEIATTLLEYGASTNSVTRQGITPLHLAAQEGNVDVVTLLLARDASVNTSNKYGLTPLHLAAQEDKVNVAEVLVNHGATTDPETKLGYTPLHVACHYGNVKMVHFLLKNQAKVNAKTKNGYTALHQAAQQGHTHIINLLLHHGASPNELTTNGNSALSIAKRLGYISVVDTLKVVTEETLTTQTVTEKHKMNVPETMNEVLDMSDDDACKANAPEIITEDYLSDVDEGDDAMTGDTDKYLAPQDLRELGDDSLPQEGYMGFSVGARSQSSDRSNTLNRSSFTRDSMMIEEMLAPYCDNDSLRRYSWTPDAMDNVNLVSSPVHSGFLVSFMVDARGGSMRGSRHNGMRIIIPPRKCTAPTRITCRLVKRHKLASPPPMVEGEGLASRLVEVGPAGAHFLGPVIVEIPHFGSMRGQERELILLRSENGETWKEHLYDCKTEELRQLLNGMDEELDNAEELQRKRICRIITKDFPQYFAVVSRIRQETHQMGPEGGTLCSRSVPLVQASFPEGALTKKIKVGLQAQPVPDETVKKILGNRATFSPIVTVEPRRRKFHKPITMTIPVPPLSGEGLSNGYKGDCTPCLRLLCSITGGTSAAQWEDITGTTPLTFVNDCVSFTTNVSARFWLADCHQIPETVGLASQLYRELICVPYMAKFVVFAKMNDQVESRLRCFCMTDDKVDKTLEQQENFEEVARSKDIEVLEGRPIYVDCYGNLAPLTKSGQQLVLNFYAFKENRLPFCVKVRDPSQEPCGRLTFLKECKSTKGLPQTAVCNLNITLPAAKKTEKPERRHTFASLALRKRYSYLAEPALSPQSPCERTDLRMAIVADHLGLSWTELARELEFSVEEINSIRVENPNSLTAQSFMLLKKWVQRDGKNATTDTLTAVLNKINRLDIVTLLEGPIFDYGNISGTRCFADDNAVFPDQSDGKSKVVRRVVGSERKDAVGEKSGAVVAVAPSGGAGVGKGKRRGKRSRQGHKVAVVVELRDVACVCILCSSNAMLGMLGFWVNFRDGPKTLDDLRR</sequence>
<evidence type="ECO:0000256" key="7">
    <source>
        <dbReference type="ARBA" id="ARBA00023136"/>
    </source>
</evidence>
<dbReference type="Pfam" id="PF12796">
    <property type="entry name" value="Ank_2"/>
    <property type="match status" value="5"/>
</dbReference>
<evidence type="ECO:0000313" key="12">
    <source>
        <dbReference type="Ensembl" id="ENSHCOP00000009324.1"/>
    </source>
</evidence>
<feature type="repeat" description="ANK" evidence="9">
    <location>
        <begin position="660"/>
        <end position="692"/>
    </location>
</feature>
<evidence type="ECO:0000256" key="6">
    <source>
        <dbReference type="ARBA" id="ARBA00023043"/>
    </source>
</evidence>
<dbReference type="PROSITE" id="PS50017">
    <property type="entry name" value="DEATH_DOMAIN"/>
    <property type="match status" value="1"/>
</dbReference>
<dbReference type="PRINTS" id="PR01415">
    <property type="entry name" value="ANKYRIN"/>
</dbReference>
<dbReference type="Pfam" id="PF00023">
    <property type="entry name" value="Ank"/>
    <property type="match status" value="4"/>
</dbReference>
<evidence type="ECO:0000259" key="10">
    <source>
        <dbReference type="PROSITE" id="PS50017"/>
    </source>
</evidence>
<dbReference type="Gene3D" id="2.60.220.30">
    <property type="match status" value="2"/>
</dbReference>
<proteinExistence type="predicted"/>
<keyword evidence="3" id="KW-0963">Cytoplasm</keyword>
<dbReference type="SMART" id="SM00005">
    <property type="entry name" value="DEATH"/>
    <property type="match status" value="1"/>
</dbReference>
<evidence type="ECO:0000256" key="2">
    <source>
        <dbReference type="ARBA" id="ARBA00004370"/>
    </source>
</evidence>
<dbReference type="FunFam" id="1.10.533.10:FF:000002">
    <property type="entry name" value="Ankyrin-3 isoform 2"/>
    <property type="match status" value="1"/>
</dbReference>
<keyword evidence="13" id="KW-1185">Reference proteome</keyword>
<feature type="repeat" description="ANK" evidence="9">
    <location>
        <begin position="202"/>
        <end position="234"/>
    </location>
</feature>
<evidence type="ECO:0000256" key="9">
    <source>
        <dbReference type="PROSITE-ProRule" id="PRU00023"/>
    </source>
</evidence>
<feature type="repeat" description="ANK" evidence="9">
    <location>
        <begin position="693"/>
        <end position="725"/>
    </location>
</feature>
<feature type="repeat" description="ANK" evidence="9">
    <location>
        <begin position="466"/>
        <end position="498"/>
    </location>
</feature>
<dbReference type="FunFam" id="2.60.220.30:FF:000002">
    <property type="entry name" value="Ankyrin-3 isoform 2"/>
    <property type="match status" value="1"/>
</dbReference>
<feature type="domain" description="Death" evidence="10">
    <location>
        <begin position="1392"/>
        <end position="1476"/>
    </location>
</feature>
<feature type="repeat" description="ANK" evidence="9">
    <location>
        <begin position="627"/>
        <end position="659"/>
    </location>
</feature>
<dbReference type="PROSITE" id="PS50297">
    <property type="entry name" value="ANK_REP_REGION"/>
    <property type="match status" value="19"/>
</dbReference>
<feature type="domain" description="ZU5" evidence="11">
    <location>
        <begin position="1056"/>
        <end position="1203"/>
    </location>
</feature>
<dbReference type="Gene3D" id="1.25.40.20">
    <property type="entry name" value="Ankyrin repeat-containing domain"/>
    <property type="match status" value="3"/>
</dbReference>
<dbReference type="GO" id="GO:0016020">
    <property type="term" value="C:membrane"/>
    <property type="evidence" value="ECO:0007669"/>
    <property type="project" value="UniProtKB-SubCell"/>
</dbReference>
<dbReference type="Gene3D" id="1.10.533.10">
    <property type="entry name" value="Death Domain, Fas"/>
    <property type="match status" value="1"/>
</dbReference>
<dbReference type="InterPro" id="IPR000488">
    <property type="entry name" value="Death_dom"/>
</dbReference>
<dbReference type="SMART" id="SM00248">
    <property type="entry name" value="ANK"/>
    <property type="match status" value="20"/>
</dbReference>
<dbReference type="InterPro" id="IPR036770">
    <property type="entry name" value="Ankyrin_rpt-contain_sf"/>
</dbReference>
<feature type="repeat" description="ANK" evidence="9">
    <location>
        <begin position="268"/>
        <end position="300"/>
    </location>
</feature>
<dbReference type="PROSITE" id="PS50088">
    <property type="entry name" value="ANK_REPEAT"/>
    <property type="match status" value="19"/>
</dbReference>
<dbReference type="Proteomes" id="UP000264820">
    <property type="component" value="Unplaced"/>
</dbReference>
<feature type="repeat" description="ANK" evidence="9">
    <location>
        <begin position="235"/>
        <end position="267"/>
    </location>
</feature>
<dbReference type="InterPro" id="IPR040745">
    <property type="entry name" value="Ankyrin_UPA"/>
</dbReference>
<dbReference type="GO" id="GO:0005856">
    <property type="term" value="C:cytoskeleton"/>
    <property type="evidence" value="ECO:0007669"/>
    <property type="project" value="UniProtKB-SubCell"/>
</dbReference>
<feature type="repeat" description="ANK" evidence="9">
    <location>
        <begin position="433"/>
        <end position="465"/>
    </location>
</feature>
<dbReference type="Pfam" id="PF17809">
    <property type="entry name" value="UPA_2"/>
    <property type="match status" value="1"/>
</dbReference>
<evidence type="ECO:0000256" key="1">
    <source>
        <dbReference type="ARBA" id="ARBA00004245"/>
    </source>
</evidence>
<evidence type="ECO:0000256" key="3">
    <source>
        <dbReference type="ARBA" id="ARBA00022490"/>
    </source>
</evidence>
<feature type="repeat" description="ANK" evidence="9">
    <location>
        <begin position="301"/>
        <end position="333"/>
    </location>
</feature>
<feature type="repeat" description="ANK" evidence="9">
    <location>
        <begin position="334"/>
        <end position="366"/>
    </location>
</feature>
<dbReference type="Pfam" id="PF00791">
    <property type="entry name" value="ZU5"/>
    <property type="match status" value="1"/>
</dbReference>